<dbReference type="InterPro" id="IPR021514">
    <property type="entry name" value="DUF3176"/>
</dbReference>
<evidence type="ECO:0000313" key="3">
    <source>
        <dbReference type="EMBL" id="KAF3807055.1"/>
    </source>
</evidence>
<dbReference type="GeneID" id="69014456"/>
<feature type="transmembrane region" description="Helical" evidence="2">
    <location>
        <begin position="118"/>
        <end position="139"/>
    </location>
</feature>
<feature type="compositionally biased region" description="Polar residues" evidence="1">
    <location>
        <begin position="55"/>
        <end position="64"/>
    </location>
</feature>
<evidence type="ECO:0000256" key="1">
    <source>
        <dbReference type="SAM" id="MobiDB-lite"/>
    </source>
</evidence>
<sequence>MGCASSRRHSRKLFFAMNQGDHIRRKPTPSYVPPLGYDEALLLASADTQVYDWSPENNTGAQSSGDHRQDRESKVPKSSTTLGTRESEYELVKTSSAEKNKERSTWRKRPRFYVLRGWWQEIAWSIISLICVIVLVTLLNSYDGRPLPSWPSGLTLNTVIAFVSTICRTAFILPVMESLSQYKWNWYKKSPRPLADFRVFDEASRGPWGSLKLLVTTKGRIIGIMSAIILVSGIATSTLTQSVVTYPTRHTVLPANDSALTMRNDGYFWATANGNAVRDIMFPINQAIPRALNTPPDEVMPYHQPSCRTNNCTWPSFSTLAVCVDMKNVTNLLTTDGDPIKAGTNATLPNGVSMQRSAYGYHNMNISTGTSLSYNDTDIIKAELFNFFVLYGPAPTQLRAYEIMMHWCVNTYDVTVQNNVPITQQVASYTKPNLGDVFVQNYNMTINGTYLTSPDSPGKQYVASGMGPDNIAGALANTLVGYYIDLGAYTFNNGSEIYGTALSRAAIGINPLNESQKLDDAYFITLMNLTQNIASGLTNALLTTNESGSAWQDEVFVSIRWPWLTLLAAQVGLSIITLLTIIIQTTGLDIEIVKGSPLPAFLAMNSDEKTALLREQQEMDMRNRDSELQIPHLRAHGIVGGLERRGEEWVLRSSDR</sequence>
<evidence type="ECO:0000313" key="4">
    <source>
        <dbReference type="Proteomes" id="UP000613401"/>
    </source>
</evidence>
<keyword evidence="2" id="KW-1133">Transmembrane helix</keyword>
<proteinExistence type="predicted"/>
<dbReference type="Pfam" id="PF11374">
    <property type="entry name" value="DUF3176"/>
    <property type="match status" value="1"/>
</dbReference>
<keyword evidence="4" id="KW-1185">Reference proteome</keyword>
<name>A0A8H4CNA8_COLGL</name>
<dbReference type="AlphaFoldDB" id="A0A8H4CNA8"/>
<feature type="transmembrane region" description="Helical" evidence="2">
    <location>
        <begin position="221"/>
        <end position="239"/>
    </location>
</feature>
<keyword evidence="2" id="KW-0812">Transmembrane</keyword>
<reference evidence="3" key="2">
    <citation type="submission" date="2020-03" db="EMBL/GenBank/DDBJ databases">
        <authorList>
            <person name="Fu F.-F."/>
            <person name="Chen J."/>
        </authorList>
    </citation>
    <scope>NUCLEOTIDE SEQUENCE</scope>
    <source>
        <strain evidence="3">Lc1</strain>
    </source>
</reference>
<protein>
    <submittedName>
        <fullName evidence="3">Uncharacterized protein</fullName>
    </submittedName>
</protein>
<feature type="region of interest" description="Disordered" evidence="1">
    <location>
        <begin position="54"/>
        <end position="86"/>
    </location>
</feature>
<dbReference type="PANTHER" id="PTHR35394">
    <property type="entry name" value="DUF3176 DOMAIN-CONTAINING PROTEIN"/>
    <property type="match status" value="1"/>
</dbReference>
<gene>
    <name evidence="3" type="ORF">GCG54_00007311</name>
</gene>
<feature type="compositionally biased region" description="Basic and acidic residues" evidence="1">
    <location>
        <begin position="65"/>
        <end position="75"/>
    </location>
</feature>
<dbReference type="Proteomes" id="UP000613401">
    <property type="component" value="Unassembled WGS sequence"/>
</dbReference>
<dbReference type="EMBL" id="WVTB01000032">
    <property type="protein sequence ID" value="KAF3807055.1"/>
    <property type="molecule type" value="Genomic_DNA"/>
</dbReference>
<dbReference type="RefSeq" id="XP_045266214.1">
    <property type="nucleotide sequence ID" value="XM_045407293.1"/>
</dbReference>
<comment type="caution">
    <text evidence="3">The sequence shown here is derived from an EMBL/GenBank/DDBJ whole genome shotgun (WGS) entry which is preliminary data.</text>
</comment>
<organism evidence="3 4">
    <name type="scientific">Colletotrichum gloeosporioides</name>
    <name type="common">Anthracnose fungus</name>
    <name type="synonym">Glomerella cingulata</name>
    <dbReference type="NCBI Taxonomy" id="474922"/>
    <lineage>
        <taxon>Eukaryota</taxon>
        <taxon>Fungi</taxon>
        <taxon>Dikarya</taxon>
        <taxon>Ascomycota</taxon>
        <taxon>Pezizomycotina</taxon>
        <taxon>Sordariomycetes</taxon>
        <taxon>Hypocreomycetidae</taxon>
        <taxon>Glomerellales</taxon>
        <taxon>Glomerellaceae</taxon>
        <taxon>Colletotrichum</taxon>
        <taxon>Colletotrichum gloeosporioides species complex</taxon>
    </lineage>
</organism>
<reference evidence="3" key="1">
    <citation type="journal article" date="2020" name="Phytopathology">
        <title>Genome sequence and comparative analysis of Colletotrichum gloeosporioides isolated from Liriodendron leaves.</title>
        <authorList>
            <person name="Fu F.F."/>
            <person name="Hao Z."/>
            <person name="Wang P."/>
            <person name="Lu Y."/>
            <person name="Xue L.J."/>
            <person name="Wei G."/>
            <person name="Tian Y."/>
            <person name="Baishi H."/>
            <person name="Xu H."/>
            <person name="Shi J."/>
            <person name="Cheng T."/>
            <person name="Wang G."/>
            <person name="Yi Y."/>
            <person name="Chen J."/>
        </authorList>
    </citation>
    <scope>NUCLEOTIDE SEQUENCE</scope>
    <source>
        <strain evidence="3">Lc1</strain>
    </source>
</reference>
<accession>A0A8H4CNA8</accession>
<evidence type="ECO:0000256" key="2">
    <source>
        <dbReference type="SAM" id="Phobius"/>
    </source>
</evidence>
<feature type="transmembrane region" description="Helical" evidence="2">
    <location>
        <begin position="159"/>
        <end position="179"/>
    </location>
</feature>
<dbReference type="PANTHER" id="PTHR35394:SF5">
    <property type="entry name" value="DUF3176 DOMAIN-CONTAINING PROTEIN"/>
    <property type="match status" value="1"/>
</dbReference>
<keyword evidence="2" id="KW-0472">Membrane</keyword>